<reference evidence="2 3" key="1">
    <citation type="journal article" date="2006" name="Proc. Natl. Acad. Sci. U.S.A.">
        <title>Burkholderia xenovorans LB400 harbors a multi-replicon, 9.73-Mbp genome shaped for versatility.</title>
        <authorList>
            <person name="Chain P.S."/>
            <person name="Denef V.J."/>
            <person name="Konstantinidis K.T."/>
            <person name="Vergez L.M."/>
            <person name="Agullo L."/>
            <person name="Reyes V.L."/>
            <person name="Hauser L."/>
            <person name="Cordova M."/>
            <person name="Gomez L."/>
            <person name="Gonzalez M."/>
            <person name="Land M."/>
            <person name="Lao V."/>
            <person name="Larimer F."/>
            <person name="LiPuma J.J."/>
            <person name="Mahenthiralingam E."/>
            <person name="Malfatti S.A."/>
            <person name="Marx C.J."/>
            <person name="Parnell J.J."/>
            <person name="Ramette A."/>
            <person name="Richardson P."/>
            <person name="Seeger M."/>
            <person name="Smith D."/>
            <person name="Spilker T."/>
            <person name="Sul W.J."/>
            <person name="Tsoi T.V."/>
            <person name="Ulrich L.E."/>
            <person name="Zhulin I.B."/>
            <person name="Tiedje J.M."/>
        </authorList>
    </citation>
    <scope>NUCLEOTIDE SEQUENCE [LARGE SCALE GENOMIC DNA]</scope>
    <source>
        <strain evidence="2 3">LB400</strain>
    </source>
</reference>
<dbReference type="KEGG" id="bxe:Bxe_A2617"/>
<dbReference type="STRING" id="266265.Bxe_A2617"/>
<reference evidence="2" key="2">
    <citation type="submission" date="2006-03" db="EMBL/GenBank/DDBJ databases">
        <title>Complete sequence of Chromosome 1 of Burkholderia xenovorans LB400.</title>
        <authorList>
            <consortium name="US DOE Joint Genome Institute"/>
            <person name="Copeland A."/>
            <person name="Lucas S."/>
            <person name="Lapidus A."/>
            <person name="Barry K."/>
            <person name="Detter J.C."/>
            <person name="Glavina del Rio T."/>
            <person name="Hammon N."/>
            <person name="Israni S."/>
            <person name="Pitluck S."/>
            <person name="Chain P."/>
            <person name="Malfatti S."/>
            <person name="Shin M."/>
            <person name="Vergez L."/>
            <person name="Schmutz J."/>
            <person name="Larimer F."/>
            <person name="Land M."/>
            <person name="Kyrpides N."/>
            <person name="Lykidis A."/>
            <person name="Richardson P."/>
        </authorList>
    </citation>
    <scope>NUCLEOTIDE SEQUENCE</scope>
    <source>
        <strain evidence="2">LB400</strain>
    </source>
</reference>
<dbReference type="Proteomes" id="UP000001817">
    <property type="component" value="Chromosome 1"/>
</dbReference>
<organism evidence="2 3">
    <name type="scientific">Paraburkholderia xenovorans (strain LB400)</name>
    <dbReference type="NCBI Taxonomy" id="266265"/>
    <lineage>
        <taxon>Bacteria</taxon>
        <taxon>Pseudomonadati</taxon>
        <taxon>Pseudomonadota</taxon>
        <taxon>Betaproteobacteria</taxon>
        <taxon>Burkholderiales</taxon>
        <taxon>Burkholderiaceae</taxon>
        <taxon>Paraburkholderia</taxon>
    </lineage>
</organism>
<sequence length="96" mass="10560">MTSRIFPLLICGRRDSDRGRTSVADGRLWQPRRAAKVRSDADGDGGSRKTEAIHTSFQLHSDIQSPRGIGNLIATGQSNRLAIARPMVCRADVWIS</sequence>
<dbReference type="KEGG" id="bxe:Bxe_A4536"/>
<evidence type="ECO:0000313" key="2">
    <source>
        <dbReference type="EMBL" id="ABE30364.1"/>
    </source>
</evidence>
<gene>
    <name evidence="2" type="ORF">Bxe_A2617</name>
    <name evidence="1" type="ORF">Bxe_A4536</name>
</gene>
<protein>
    <submittedName>
        <fullName evidence="2">Uncharacterized protein</fullName>
    </submittedName>
</protein>
<accession>Q13ZX5</accession>
<dbReference type="EMBL" id="CP000270">
    <property type="protein sequence ID" value="ABE30364.1"/>
    <property type="molecule type" value="Genomic_DNA"/>
</dbReference>
<proteinExistence type="predicted"/>
<dbReference type="AlphaFoldDB" id="Q13ZX5"/>
<evidence type="ECO:0000313" key="1">
    <source>
        <dbReference type="EMBL" id="ABE30334.1"/>
    </source>
</evidence>
<keyword evidence="3" id="KW-1185">Reference proteome</keyword>
<evidence type="ECO:0000313" key="3">
    <source>
        <dbReference type="Proteomes" id="UP000001817"/>
    </source>
</evidence>
<name>Q13ZX5_PARXL</name>
<dbReference type="EMBL" id="CP000270">
    <property type="protein sequence ID" value="ABE30334.1"/>
    <property type="molecule type" value="Genomic_DNA"/>
</dbReference>